<comment type="similarity">
    <text evidence="1">Belongs to the archease family.</text>
</comment>
<dbReference type="AlphaFoldDB" id="A0A089WYR0"/>
<dbReference type="RefSeq" id="WP_043498048.1">
    <property type="nucleotide sequence ID" value="NZ_CP009438.1"/>
</dbReference>
<keyword evidence="4" id="KW-0106">Calcium</keyword>
<dbReference type="KEGG" id="sgu:SGLAU_02845"/>
<dbReference type="InterPro" id="IPR036820">
    <property type="entry name" value="Archease_dom_sf"/>
</dbReference>
<sequence>MVGDTDDDIAVRRRGTSGHRACGHTADVRIEAWGADRESCLLEAVRGLVECFADVSGARSAGVTRVRLPDEGDEELLAALLDEVVYRLEVRGEVPLDVAARAVDGELEVRFTMAALDGVEITGAAPKAVAWHELRIRPDAYGWSCAVTVDV</sequence>
<dbReference type="HOGENOM" id="CLU_111362_2_0_11"/>
<dbReference type="eggNOG" id="COG1371">
    <property type="taxonomic scope" value="Bacteria"/>
</dbReference>
<feature type="domain" description="Archease" evidence="5">
    <location>
        <begin position="22"/>
        <end position="151"/>
    </location>
</feature>
<dbReference type="EMBL" id="CP009438">
    <property type="protein sequence ID" value="AIR96597.1"/>
    <property type="molecule type" value="Genomic_DNA"/>
</dbReference>
<dbReference type="GO" id="GO:0008033">
    <property type="term" value="P:tRNA processing"/>
    <property type="evidence" value="ECO:0007669"/>
    <property type="project" value="UniProtKB-KW"/>
</dbReference>
<evidence type="ECO:0000313" key="6">
    <source>
        <dbReference type="EMBL" id="AIR96597.1"/>
    </source>
</evidence>
<reference evidence="7" key="1">
    <citation type="journal article" date="2015" name="J. Biotechnol.">
        <title>Complete genome sequence of the actinobacterium Streptomyces glaucescens GLA.O (DSM 40922) consisting of a linear chromosome and one linear plasmid.</title>
        <authorList>
            <person name="Ortseifen V."/>
            <person name="Winkler A."/>
            <person name="Albersmeier A."/>
            <person name="Wendler S."/>
            <person name="Puhler A."/>
            <person name="Kalinowski J."/>
            <person name="Ruckert C."/>
        </authorList>
    </citation>
    <scope>NUCLEOTIDE SEQUENCE [LARGE SCALE GENOMIC DNA]</scope>
    <source>
        <strain evidence="7">DSM 40922 / GLA O</strain>
    </source>
</reference>
<dbReference type="STRING" id="1907.SGLAU_02845"/>
<evidence type="ECO:0000256" key="2">
    <source>
        <dbReference type="ARBA" id="ARBA00022694"/>
    </source>
</evidence>
<proteinExistence type="inferred from homology"/>
<protein>
    <recommendedName>
        <fullName evidence="5">Archease domain-containing protein</fullName>
    </recommendedName>
</protein>
<dbReference type="InterPro" id="IPR023572">
    <property type="entry name" value="Archease_dom"/>
</dbReference>
<keyword evidence="7" id="KW-1185">Reference proteome</keyword>
<dbReference type="GO" id="GO:0046872">
    <property type="term" value="F:metal ion binding"/>
    <property type="evidence" value="ECO:0007669"/>
    <property type="project" value="UniProtKB-KW"/>
</dbReference>
<gene>
    <name evidence="6" type="ORF">SGLAU_02845</name>
</gene>
<dbReference type="OrthoDB" id="3827441at2"/>
<dbReference type="Gene3D" id="3.55.10.10">
    <property type="entry name" value="Archease domain"/>
    <property type="match status" value="1"/>
</dbReference>
<dbReference type="SUPFAM" id="SSF69819">
    <property type="entry name" value="MTH1598-like"/>
    <property type="match status" value="1"/>
</dbReference>
<accession>A0A089WYR0</accession>
<name>A0A089WYR0_STRGA</name>
<evidence type="ECO:0000256" key="4">
    <source>
        <dbReference type="ARBA" id="ARBA00022837"/>
    </source>
</evidence>
<organism evidence="6 7">
    <name type="scientific">Streptomyces glaucescens</name>
    <dbReference type="NCBI Taxonomy" id="1907"/>
    <lineage>
        <taxon>Bacteria</taxon>
        <taxon>Bacillati</taxon>
        <taxon>Actinomycetota</taxon>
        <taxon>Actinomycetes</taxon>
        <taxon>Kitasatosporales</taxon>
        <taxon>Streptomycetaceae</taxon>
        <taxon>Streptomyces</taxon>
    </lineage>
</organism>
<evidence type="ECO:0000313" key="7">
    <source>
        <dbReference type="Proteomes" id="UP000029482"/>
    </source>
</evidence>
<dbReference type="Pfam" id="PF01951">
    <property type="entry name" value="Archease"/>
    <property type="match status" value="1"/>
</dbReference>
<evidence type="ECO:0000256" key="3">
    <source>
        <dbReference type="ARBA" id="ARBA00022723"/>
    </source>
</evidence>
<keyword evidence="3" id="KW-0479">Metal-binding</keyword>
<dbReference type="Proteomes" id="UP000029482">
    <property type="component" value="Chromosome"/>
</dbReference>
<evidence type="ECO:0000256" key="1">
    <source>
        <dbReference type="ARBA" id="ARBA00007963"/>
    </source>
</evidence>
<evidence type="ECO:0000259" key="5">
    <source>
        <dbReference type="Pfam" id="PF01951"/>
    </source>
</evidence>
<keyword evidence="2" id="KW-0819">tRNA processing</keyword>